<reference evidence="6 7" key="1">
    <citation type="submission" date="2018-08" db="EMBL/GenBank/DDBJ databases">
        <title>Genome and evolution of the arbuscular mycorrhizal fungus Diversispora epigaea (formerly Glomus versiforme) and its bacterial endosymbionts.</title>
        <authorList>
            <person name="Sun X."/>
            <person name="Fei Z."/>
            <person name="Harrison M."/>
        </authorList>
    </citation>
    <scope>NUCLEOTIDE SEQUENCE [LARGE SCALE GENOMIC DNA]</scope>
    <source>
        <strain evidence="6 7">IT104</strain>
    </source>
</reference>
<dbReference type="GO" id="GO:0000981">
    <property type="term" value="F:DNA-binding transcription factor activity, RNA polymerase II-specific"/>
    <property type="evidence" value="ECO:0007669"/>
    <property type="project" value="TreeGrafter"/>
</dbReference>
<evidence type="ECO:0000313" key="7">
    <source>
        <dbReference type="Proteomes" id="UP000266861"/>
    </source>
</evidence>
<feature type="domain" description="HMG box" evidence="5">
    <location>
        <begin position="50"/>
        <end position="117"/>
    </location>
</feature>
<name>A0A397IXY7_9GLOM</name>
<dbReference type="EMBL" id="PQFF01000121">
    <property type="protein sequence ID" value="RHZ80895.1"/>
    <property type="molecule type" value="Genomic_DNA"/>
</dbReference>
<feature type="region of interest" description="Disordered" evidence="4">
    <location>
        <begin position="113"/>
        <end position="133"/>
    </location>
</feature>
<dbReference type="AlphaFoldDB" id="A0A397IXY7"/>
<organism evidence="6 7">
    <name type="scientific">Diversispora epigaea</name>
    <dbReference type="NCBI Taxonomy" id="1348612"/>
    <lineage>
        <taxon>Eukaryota</taxon>
        <taxon>Fungi</taxon>
        <taxon>Fungi incertae sedis</taxon>
        <taxon>Mucoromycota</taxon>
        <taxon>Glomeromycotina</taxon>
        <taxon>Glomeromycetes</taxon>
        <taxon>Diversisporales</taxon>
        <taxon>Diversisporaceae</taxon>
        <taxon>Diversispora</taxon>
    </lineage>
</organism>
<keyword evidence="7" id="KW-1185">Reference proteome</keyword>
<evidence type="ECO:0000256" key="3">
    <source>
        <dbReference type="PROSITE-ProRule" id="PRU00267"/>
    </source>
</evidence>
<dbReference type="Pfam" id="PF00505">
    <property type="entry name" value="HMG_box"/>
    <property type="match status" value="1"/>
</dbReference>
<sequence>MVVVENMQNSSLNDLANSFLNSLERNKVFPPFYNRPEELINPSKAKISGVPRPPNGFLLCRKNVHQQAKKHNIFNMRVISKVTGMLWRSASPDEKEQYEKLAIQVQNLHSQRHPGYKYKPSRTKPSPYPINTSNTITTTTTTTTAATTKCHQNLHYQSSFTMPQRSVVMPTTPIIQNPQMSPPYYPIIPFYPYNNNNINNNNCDFISPENFDFLSFCYLNY</sequence>
<keyword evidence="2 3" id="KW-0539">Nucleus</keyword>
<feature type="compositionally biased region" description="Basic residues" evidence="4">
    <location>
        <begin position="113"/>
        <end position="122"/>
    </location>
</feature>
<dbReference type="SMART" id="SM00398">
    <property type="entry name" value="HMG"/>
    <property type="match status" value="1"/>
</dbReference>
<proteinExistence type="predicted"/>
<evidence type="ECO:0000256" key="2">
    <source>
        <dbReference type="ARBA" id="ARBA00023242"/>
    </source>
</evidence>
<dbReference type="InterPro" id="IPR036910">
    <property type="entry name" value="HMG_box_dom_sf"/>
</dbReference>
<dbReference type="GO" id="GO:0005634">
    <property type="term" value="C:nucleus"/>
    <property type="evidence" value="ECO:0007669"/>
    <property type="project" value="UniProtKB-UniRule"/>
</dbReference>
<evidence type="ECO:0000256" key="1">
    <source>
        <dbReference type="ARBA" id="ARBA00023125"/>
    </source>
</evidence>
<evidence type="ECO:0000313" key="6">
    <source>
        <dbReference type="EMBL" id="RHZ80895.1"/>
    </source>
</evidence>
<dbReference type="OrthoDB" id="6247875at2759"/>
<dbReference type="CDD" id="cd01389">
    <property type="entry name" value="HMG-box_ROX1-like"/>
    <property type="match status" value="1"/>
</dbReference>
<feature type="DNA-binding region" description="HMG box" evidence="3">
    <location>
        <begin position="50"/>
        <end position="117"/>
    </location>
</feature>
<gene>
    <name evidence="6" type="ORF">Glove_130g119</name>
</gene>
<dbReference type="Proteomes" id="UP000266861">
    <property type="component" value="Unassembled WGS sequence"/>
</dbReference>
<accession>A0A397IXY7</accession>
<dbReference type="PANTHER" id="PTHR45789">
    <property type="entry name" value="FI18025P1"/>
    <property type="match status" value="1"/>
</dbReference>
<dbReference type="Gene3D" id="1.10.30.10">
    <property type="entry name" value="High mobility group box domain"/>
    <property type="match status" value="1"/>
</dbReference>
<dbReference type="InterPro" id="IPR051356">
    <property type="entry name" value="SOX/SOX-like_TF"/>
</dbReference>
<evidence type="ECO:0000259" key="5">
    <source>
        <dbReference type="PROSITE" id="PS50118"/>
    </source>
</evidence>
<comment type="caution">
    <text evidence="6">The sequence shown here is derived from an EMBL/GenBank/DDBJ whole genome shotgun (WGS) entry which is preliminary data.</text>
</comment>
<dbReference type="InterPro" id="IPR009071">
    <property type="entry name" value="HMG_box_dom"/>
</dbReference>
<dbReference type="SUPFAM" id="SSF47095">
    <property type="entry name" value="HMG-box"/>
    <property type="match status" value="1"/>
</dbReference>
<evidence type="ECO:0000256" key="4">
    <source>
        <dbReference type="SAM" id="MobiDB-lite"/>
    </source>
</evidence>
<protein>
    <recommendedName>
        <fullName evidence="5">HMG box domain-containing protein</fullName>
    </recommendedName>
</protein>
<dbReference type="STRING" id="1348612.A0A397IXY7"/>
<keyword evidence="1 3" id="KW-0238">DNA-binding</keyword>
<dbReference type="PROSITE" id="PS50118">
    <property type="entry name" value="HMG_BOX_2"/>
    <property type="match status" value="1"/>
</dbReference>
<dbReference type="GO" id="GO:0000978">
    <property type="term" value="F:RNA polymerase II cis-regulatory region sequence-specific DNA binding"/>
    <property type="evidence" value="ECO:0007669"/>
    <property type="project" value="TreeGrafter"/>
</dbReference>
<dbReference type="PANTHER" id="PTHR45789:SF2">
    <property type="entry name" value="FI18025P1"/>
    <property type="match status" value="1"/>
</dbReference>